<gene>
    <name evidence="1" type="ordered locus">Hden_2982</name>
</gene>
<protein>
    <submittedName>
        <fullName evidence="1">Uncharacterized protein</fullName>
    </submittedName>
</protein>
<dbReference type="Proteomes" id="UP000002033">
    <property type="component" value="Chromosome"/>
</dbReference>
<dbReference type="HOGENOM" id="CLU_2436816_0_0_5"/>
<dbReference type="AlphaFoldDB" id="D8JVC3"/>
<dbReference type="EMBL" id="CP002083">
    <property type="protein sequence ID" value="ADJ24777.1"/>
    <property type="molecule type" value="Genomic_DNA"/>
</dbReference>
<evidence type="ECO:0000313" key="2">
    <source>
        <dbReference type="Proteomes" id="UP000002033"/>
    </source>
</evidence>
<keyword evidence="2" id="KW-1185">Reference proteome</keyword>
<dbReference type="STRING" id="582899.Hden_2982"/>
<proteinExistence type="predicted"/>
<name>D8JVC3_HYPDA</name>
<accession>D8JVC3</accession>
<organism evidence="1 2">
    <name type="scientific">Hyphomicrobium denitrificans (strain ATCC 51888 / DSM 1869 / NCIMB 11706 / TK 0415)</name>
    <dbReference type="NCBI Taxonomy" id="582899"/>
    <lineage>
        <taxon>Bacteria</taxon>
        <taxon>Pseudomonadati</taxon>
        <taxon>Pseudomonadota</taxon>
        <taxon>Alphaproteobacteria</taxon>
        <taxon>Hyphomicrobiales</taxon>
        <taxon>Hyphomicrobiaceae</taxon>
        <taxon>Hyphomicrobium</taxon>
    </lineage>
</organism>
<dbReference type="KEGG" id="hdn:Hden_2982"/>
<reference evidence="2" key="1">
    <citation type="journal article" date="2011" name="J. Bacteriol.">
        <title>Genome sequences of eight morphologically diverse alphaproteobacteria.</title>
        <authorList>
            <consortium name="US DOE Joint Genome Institute"/>
            <person name="Brown P.J."/>
            <person name="Kysela D.T."/>
            <person name="Buechlein A."/>
            <person name="Hemmerich C."/>
            <person name="Brun Y.V."/>
        </authorList>
    </citation>
    <scope>NUCLEOTIDE SEQUENCE [LARGE SCALE GENOMIC DNA]</scope>
    <source>
        <strain evidence="2">ATCC 51888 / DSM 1869 / NCIB 11706 / TK 0415</strain>
    </source>
</reference>
<sequence>MSERAGVQSRMCAAIDDLLARHATPFTHEGCVEMRDLLTGFADDFIAASEADGEDIDGVHFDDLLSSISYFQDRVSETLADREPICTPST</sequence>
<evidence type="ECO:0000313" key="1">
    <source>
        <dbReference type="EMBL" id="ADJ24777.1"/>
    </source>
</evidence>
<dbReference type="RefSeq" id="WP_013216936.1">
    <property type="nucleotide sequence ID" value="NC_014313.1"/>
</dbReference>